<evidence type="ECO:0000313" key="3">
    <source>
        <dbReference type="Proteomes" id="UP000597762"/>
    </source>
</evidence>
<protein>
    <submittedName>
        <fullName evidence="2">Uncharacterized protein</fullName>
    </submittedName>
</protein>
<accession>A0A812EFM4</accession>
<dbReference type="AlphaFoldDB" id="A0A812EFM4"/>
<evidence type="ECO:0000256" key="1">
    <source>
        <dbReference type="SAM" id="MobiDB-lite"/>
    </source>
</evidence>
<proteinExistence type="predicted"/>
<comment type="caution">
    <text evidence="2">The sequence shown here is derived from an EMBL/GenBank/DDBJ whole genome shotgun (WGS) entry which is preliminary data.</text>
</comment>
<organism evidence="2 3">
    <name type="scientific">Acanthosepion pharaonis</name>
    <name type="common">Pharaoh cuttlefish</name>
    <name type="synonym">Sepia pharaonis</name>
    <dbReference type="NCBI Taxonomy" id="158019"/>
    <lineage>
        <taxon>Eukaryota</taxon>
        <taxon>Metazoa</taxon>
        <taxon>Spiralia</taxon>
        <taxon>Lophotrochozoa</taxon>
        <taxon>Mollusca</taxon>
        <taxon>Cephalopoda</taxon>
        <taxon>Coleoidea</taxon>
        <taxon>Decapodiformes</taxon>
        <taxon>Sepiida</taxon>
        <taxon>Sepiina</taxon>
        <taxon>Sepiidae</taxon>
        <taxon>Acanthosepion</taxon>
    </lineage>
</organism>
<dbReference type="EMBL" id="CAHIKZ030005381">
    <property type="protein sequence ID" value="CAE1323701.1"/>
    <property type="molecule type" value="Genomic_DNA"/>
</dbReference>
<feature type="compositionally biased region" description="Polar residues" evidence="1">
    <location>
        <begin position="79"/>
        <end position="93"/>
    </location>
</feature>
<evidence type="ECO:0000313" key="2">
    <source>
        <dbReference type="EMBL" id="CAE1323701.1"/>
    </source>
</evidence>
<sequence length="158" mass="17205">MTKNPPFVNGHSYPAVILPNKEKGRLGGFWKAPSAQMESGLQKEFDVGQHATQNEDGLNDLTTVGTGLFGKKPTLLDSKPTSNIPSASVNNSEEANKDLISGKPLPVPFTKEKWSLPENGLQASSKKQAKPMSPFNLVEPEVVKTKPPLPYNRKSLPR</sequence>
<reference evidence="2" key="1">
    <citation type="submission" date="2021-01" db="EMBL/GenBank/DDBJ databases">
        <authorList>
            <person name="Li R."/>
            <person name="Bekaert M."/>
        </authorList>
    </citation>
    <scope>NUCLEOTIDE SEQUENCE</scope>
    <source>
        <strain evidence="2">Farmed</strain>
    </source>
</reference>
<keyword evidence="3" id="KW-1185">Reference proteome</keyword>
<gene>
    <name evidence="2" type="ORF">SPHA_73553</name>
</gene>
<name>A0A812EFM4_ACAPH</name>
<feature type="region of interest" description="Disordered" evidence="1">
    <location>
        <begin position="72"/>
        <end position="158"/>
    </location>
</feature>
<dbReference type="Proteomes" id="UP000597762">
    <property type="component" value="Unassembled WGS sequence"/>
</dbReference>